<dbReference type="Proteomes" id="UP000039865">
    <property type="component" value="Unassembled WGS sequence"/>
</dbReference>
<dbReference type="OMA" id="EATWEMR"/>
<dbReference type="OrthoDB" id="447506at2759"/>
<accession>A0A078AV64</accession>
<proteinExistence type="predicted"/>
<dbReference type="PROSITE" id="PS50004">
    <property type="entry name" value="C2"/>
    <property type="match status" value="1"/>
</dbReference>
<protein>
    <submittedName>
        <fullName evidence="3">Xyppx repeat family protein</fullName>
    </submittedName>
</protein>
<evidence type="ECO:0000256" key="1">
    <source>
        <dbReference type="SAM" id="MobiDB-lite"/>
    </source>
</evidence>
<feature type="region of interest" description="Disordered" evidence="1">
    <location>
        <begin position="263"/>
        <end position="323"/>
    </location>
</feature>
<dbReference type="InterPro" id="IPR035892">
    <property type="entry name" value="C2_domain_sf"/>
</dbReference>
<evidence type="ECO:0000313" key="3">
    <source>
        <dbReference type="EMBL" id="CDW85876.1"/>
    </source>
</evidence>
<sequence length="339" mass="38727">MQRSPGTLFIKCKDARLTHDTETFGKMDPFVKITIHQQEMQTKTHRNAGKNPRWEETLKFKLQGFEEELKLAVYDEDMTKNDLVGDTIFFLDEVKSKGKFTEAVKIAYKGKEAGVVNIEFEFFNEAIQSNHSFLHQAPVHNQGQVNYLPPGMIAQPLYNQMQVGFQQNMLQPMGFQNFAAPGQFPPPQGQFPPPMGMIPPGQIPPQGMIPPLVQPIGQQVPYSGQQNIPGVGQMGPAYQGQQQVPVYNQMQQNFPQYMQNNYNYQPGALPNQYPQQQQQMQQMQQQPPFVQQNLQPPPVVQQQHQQQQPLPLNQQQNLGAIPNQQTQVKFDYAFYEPNN</sequence>
<feature type="compositionally biased region" description="Low complexity" evidence="1">
    <location>
        <begin position="270"/>
        <end position="316"/>
    </location>
</feature>
<evidence type="ECO:0000259" key="2">
    <source>
        <dbReference type="PROSITE" id="PS50004"/>
    </source>
</evidence>
<feature type="domain" description="C2" evidence="2">
    <location>
        <begin position="1"/>
        <end position="104"/>
    </location>
</feature>
<dbReference type="SUPFAM" id="SSF49562">
    <property type="entry name" value="C2 domain (Calcium/lipid-binding domain, CaLB)"/>
    <property type="match status" value="1"/>
</dbReference>
<dbReference type="PANTHER" id="PTHR47052">
    <property type="entry name" value="CONSERVED SERINE PROLINE-RICH PROTEIN (AFU_ORTHOLOGUE AFUA_2G01790)"/>
    <property type="match status" value="1"/>
</dbReference>
<name>A0A078AV64_STYLE</name>
<dbReference type="SMART" id="SM00239">
    <property type="entry name" value="C2"/>
    <property type="match status" value="1"/>
</dbReference>
<dbReference type="PANTHER" id="PTHR47052:SF3">
    <property type="entry name" value="INGRESSION PROTEIN 1"/>
    <property type="match status" value="1"/>
</dbReference>
<dbReference type="InterPro" id="IPR052981">
    <property type="entry name" value="Ingression_C2_domain"/>
</dbReference>
<keyword evidence="4" id="KW-1185">Reference proteome</keyword>
<evidence type="ECO:0000313" key="4">
    <source>
        <dbReference type="Proteomes" id="UP000039865"/>
    </source>
</evidence>
<dbReference type="AlphaFoldDB" id="A0A078AV64"/>
<organism evidence="3 4">
    <name type="scientific">Stylonychia lemnae</name>
    <name type="common">Ciliate</name>
    <dbReference type="NCBI Taxonomy" id="5949"/>
    <lineage>
        <taxon>Eukaryota</taxon>
        <taxon>Sar</taxon>
        <taxon>Alveolata</taxon>
        <taxon>Ciliophora</taxon>
        <taxon>Intramacronucleata</taxon>
        <taxon>Spirotrichea</taxon>
        <taxon>Stichotrichia</taxon>
        <taxon>Sporadotrichida</taxon>
        <taxon>Oxytrichidae</taxon>
        <taxon>Stylonychinae</taxon>
        <taxon>Stylonychia</taxon>
    </lineage>
</organism>
<dbReference type="Gene3D" id="2.60.40.150">
    <property type="entry name" value="C2 domain"/>
    <property type="match status" value="1"/>
</dbReference>
<dbReference type="InterPro" id="IPR000008">
    <property type="entry name" value="C2_dom"/>
</dbReference>
<dbReference type="EMBL" id="CCKQ01014123">
    <property type="protein sequence ID" value="CDW85876.1"/>
    <property type="molecule type" value="Genomic_DNA"/>
</dbReference>
<gene>
    <name evidence="3" type="primary">Contig10265.g10951</name>
    <name evidence="3" type="ORF">STYLEM_14965</name>
</gene>
<dbReference type="Pfam" id="PF00168">
    <property type="entry name" value="C2"/>
    <property type="match status" value="1"/>
</dbReference>
<dbReference type="InParanoid" id="A0A078AV64"/>
<reference evidence="3 4" key="1">
    <citation type="submission" date="2014-06" db="EMBL/GenBank/DDBJ databases">
        <authorList>
            <person name="Swart Estienne"/>
        </authorList>
    </citation>
    <scope>NUCLEOTIDE SEQUENCE [LARGE SCALE GENOMIC DNA]</scope>
    <source>
        <strain evidence="3 4">130c</strain>
    </source>
</reference>